<evidence type="ECO:0000256" key="1">
    <source>
        <dbReference type="SAM" id="SignalP"/>
    </source>
</evidence>
<accession>A0A3L6SAP4</accession>
<dbReference type="EMBL" id="PQIB02000005">
    <property type="protein sequence ID" value="RLN18097.1"/>
    <property type="molecule type" value="Genomic_DNA"/>
</dbReference>
<feature type="chain" id="PRO_5017963485" evidence="1">
    <location>
        <begin position="25"/>
        <end position="100"/>
    </location>
</feature>
<evidence type="ECO:0000313" key="3">
    <source>
        <dbReference type="Proteomes" id="UP000275267"/>
    </source>
</evidence>
<evidence type="ECO:0000313" key="2">
    <source>
        <dbReference type="EMBL" id="RLN18097.1"/>
    </source>
</evidence>
<reference evidence="3" key="1">
    <citation type="journal article" date="2019" name="Nat. Commun.">
        <title>The genome of broomcorn millet.</title>
        <authorList>
            <person name="Zou C."/>
            <person name="Miki D."/>
            <person name="Li D."/>
            <person name="Tang Q."/>
            <person name="Xiao L."/>
            <person name="Rajput S."/>
            <person name="Deng P."/>
            <person name="Jia W."/>
            <person name="Huang R."/>
            <person name="Zhang M."/>
            <person name="Sun Y."/>
            <person name="Hu J."/>
            <person name="Fu X."/>
            <person name="Schnable P.S."/>
            <person name="Li F."/>
            <person name="Zhang H."/>
            <person name="Feng B."/>
            <person name="Zhu X."/>
            <person name="Liu R."/>
            <person name="Schnable J.C."/>
            <person name="Zhu J.-K."/>
            <person name="Zhang H."/>
        </authorList>
    </citation>
    <scope>NUCLEOTIDE SEQUENCE [LARGE SCALE GENOMIC DNA]</scope>
</reference>
<name>A0A3L6SAP4_PANMI</name>
<proteinExistence type="predicted"/>
<feature type="signal peptide" evidence="1">
    <location>
        <begin position="1"/>
        <end position="24"/>
    </location>
</feature>
<sequence>MASSLPLRVILSLVLSYSPSQILATARTLGAGARRGGERAGTDASGGRRTACGPILLAPELLISQIQEWNEDKPRMVTPGPAVFSVPAPCPAAPMSAVLV</sequence>
<dbReference type="Proteomes" id="UP000275267">
    <property type="component" value="Unassembled WGS sequence"/>
</dbReference>
<dbReference type="AlphaFoldDB" id="A0A3L6SAP4"/>
<organism evidence="2 3">
    <name type="scientific">Panicum miliaceum</name>
    <name type="common">Proso millet</name>
    <name type="synonym">Broomcorn millet</name>
    <dbReference type="NCBI Taxonomy" id="4540"/>
    <lineage>
        <taxon>Eukaryota</taxon>
        <taxon>Viridiplantae</taxon>
        <taxon>Streptophyta</taxon>
        <taxon>Embryophyta</taxon>
        <taxon>Tracheophyta</taxon>
        <taxon>Spermatophyta</taxon>
        <taxon>Magnoliopsida</taxon>
        <taxon>Liliopsida</taxon>
        <taxon>Poales</taxon>
        <taxon>Poaceae</taxon>
        <taxon>PACMAD clade</taxon>
        <taxon>Panicoideae</taxon>
        <taxon>Panicodae</taxon>
        <taxon>Paniceae</taxon>
        <taxon>Panicinae</taxon>
        <taxon>Panicum</taxon>
        <taxon>Panicum sect. Panicum</taxon>
    </lineage>
</organism>
<protein>
    <submittedName>
        <fullName evidence="2">Uncharacterized protein</fullName>
    </submittedName>
</protein>
<keyword evidence="3" id="KW-1185">Reference proteome</keyword>
<gene>
    <name evidence="2" type="ORF">C2845_PM02G12930</name>
</gene>
<comment type="caution">
    <text evidence="2">The sequence shown here is derived from an EMBL/GenBank/DDBJ whole genome shotgun (WGS) entry which is preliminary data.</text>
</comment>
<keyword evidence="1" id="KW-0732">Signal</keyword>